<organism evidence="2">
    <name type="scientific">Amphimedon queenslandica</name>
    <name type="common">Sponge</name>
    <dbReference type="NCBI Taxonomy" id="400682"/>
    <lineage>
        <taxon>Eukaryota</taxon>
        <taxon>Metazoa</taxon>
        <taxon>Porifera</taxon>
        <taxon>Demospongiae</taxon>
        <taxon>Heteroscleromorpha</taxon>
        <taxon>Haplosclerida</taxon>
        <taxon>Niphatidae</taxon>
        <taxon>Amphimedon</taxon>
    </lineage>
</organism>
<sequence>FIFIIGVRLLFPPHSADKSQREHDSSVLFEFKVPLQEDPLLHNMLSFLRNDQDMNPIFEVSSSWFKSHPVLSDLELKIKNFASFANANSKSKEVVFIATCASDLNDSRAIDKAAVIKKCISGTPFSEFDLPSKPEMLTCHNVEDNKVELQWKVQAFGSVNVEKYKVGYRSTDEHDYTYIITKENKKFITINQLKPETSYVFKVCAQTAMGHSEWSKLLRGANALPA</sequence>
<dbReference type="SUPFAM" id="SSF49265">
    <property type="entry name" value="Fibronectin type III"/>
    <property type="match status" value="1"/>
</dbReference>
<dbReference type="Gene3D" id="2.60.40.10">
    <property type="entry name" value="Immunoglobulins"/>
    <property type="match status" value="1"/>
</dbReference>
<dbReference type="STRING" id="400682.A0A1X7SFC2"/>
<dbReference type="PANTHER" id="PTHR31594">
    <property type="entry name" value="AIG1-TYPE G DOMAIN-CONTAINING PROTEIN"/>
    <property type="match status" value="1"/>
</dbReference>
<dbReference type="Pfam" id="PF00041">
    <property type="entry name" value="fn3"/>
    <property type="match status" value="1"/>
</dbReference>
<evidence type="ECO:0000313" key="2">
    <source>
        <dbReference type="EnsemblMetazoa" id="Aqu2.1.00757_001"/>
    </source>
</evidence>
<dbReference type="InterPro" id="IPR036116">
    <property type="entry name" value="FN3_sf"/>
</dbReference>
<dbReference type="Pfam" id="PF18078">
    <property type="entry name" value="Thioredoxin_11"/>
    <property type="match status" value="1"/>
</dbReference>
<dbReference type="PANTHER" id="PTHR31594:SF14">
    <property type="entry name" value="FIBRONECTIN TYPE-III DOMAIN-CONTAINING PROTEIN"/>
    <property type="match status" value="1"/>
</dbReference>
<proteinExistence type="predicted"/>
<reference evidence="2" key="1">
    <citation type="submission" date="2017-05" db="UniProtKB">
        <authorList>
            <consortium name="EnsemblMetazoa"/>
        </authorList>
    </citation>
    <scope>IDENTIFICATION</scope>
</reference>
<evidence type="ECO:0000259" key="1">
    <source>
        <dbReference type="PROSITE" id="PS50853"/>
    </source>
</evidence>
<dbReference type="CDD" id="cd00063">
    <property type="entry name" value="FN3"/>
    <property type="match status" value="1"/>
</dbReference>
<feature type="domain" description="Fibronectin type-III" evidence="1">
    <location>
        <begin position="133"/>
        <end position="226"/>
    </location>
</feature>
<dbReference type="OrthoDB" id="8954335at2759"/>
<dbReference type="InterPro" id="IPR040581">
    <property type="entry name" value="Thioredoxin_11"/>
</dbReference>
<accession>A0A1X7SFC2</accession>
<dbReference type="PROSITE" id="PS50853">
    <property type="entry name" value="FN3"/>
    <property type="match status" value="1"/>
</dbReference>
<name>A0A1X7SFC2_AMPQE</name>
<protein>
    <recommendedName>
        <fullName evidence="1">Fibronectin type-III domain-containing protein</fullName>
    </recommendedName>
</protein>
<dbReference type="AlphaFoldDB" id="A0A1X7SFC2"/>
<dbReference type="EnsemblMetazoa" id="Aqu2.1.00757_001">
    <property type="protein sequence ID" value="Aqu2.1.00757_001"/>
    <property type="gene ID" value="Aqu2.1.00757"/>
</dbReference>
<dbReference type="InterPro" id="IPR013783">
    <property type="entry name" value="Ig-like_fold"/>
</dbReference>
<dbReference type="SMART" id="SM00060">
    <property type="entry name" value="FN3"/>
    <property type="match status" value="1"/>
</dbReference>
<dbReference type="InterPro" id="IPR003961">
    <property type="entry name" value="FN3_dom"/>
</dbReference>
<dbReference type="InParanoid" id="A0A1X7SFC2"/>
<dbReference type="InterPro" id="IPR052090">
    <property type="entry name" value="Cytolytic_pore-forming_toxin"/>
</dbReference>